<dbReference type="InterPro" id="IPR014344">
    <property type="entry name" value="XrtA_polysacc_deacetyl"/>
</dbReference>
<dbReference type="InterPro" id="IPR011330">
    <property type="entry name" value="Glyco_hydro/deAcase_b/a-brl"/>
</dbReference>
<protein>
    <submittedName>
        <fullName evidence="3">Peptidoglycan deacetylase</fullName>
        <ecNumber evidence="3">3.5.1.-</ecNumber>
    </submittedName>
</protein>
<keyword evidence="3" id="KW-0378">Hydrolase</keyword>
<keyword evidence="4" id="KW-1185">Reference proteome</keyword>
<reference evidence="3 4" key="1">
    <citation type="submission" date="2019-02" db="EMBL/GenBank/DDBJ databases">
        <title>Deep-cultivation of Planctomycetes and their phenomic and genomic characterization uncovers novel biology.</title>
        <authorList>
            <person name="Wiegand S."/>
            <person name="Jogler M."/>
            <person name="Boedeker C."/>
            <person name="Pinto D."/>
            <person name="Vollmers J."/>
            <person name="Rivas-Marin E."/>
            <person name="Kohn T."/>
            <person name="Peeters S.H."/>
            <person name="Heuer A."/>
            <person name="Rast P."/>
            <person name="Oberbeckmann S."/>
            <person name="Bunk B."/>
            <person name="Jeske O."/>
            <person name="Meyerdierks A."/>
            <person name="Storesund J.E."/>
            <person name="Kallscheuer N."/>
            <person name="Luecker S."/>
            <person name="Lage O.M."/>
            <person name="Pohl T."/>
            <person name="Merkel B.J."/>
            <person name="Hornburger P."/>
            <person name="Mueller R.-W."/>
            <person name="Bruemmer F."/>
            <person name="Labrenz M."/>
            <person name="Spormann A.M."/>
            <person name="Op den Camp H."/>
            <person name="Overmann J."/>
            <person name="Amann R."/>
            <person name="Jetten M.S.M."/>
            <person name="Mascher T."/>
            <person name="Medema M.H."/>
            <person name="Devos D.P."/>
            <person name="Kaster A.-K."/>
            <person name="Ovreas L."/>
            <person name="Rohde M."/>
            <person name="Galperin M.Y."/>
            <person name="Jogler C."/>
        </authorList>
    </citation>
    <scope>NUCLEOTIDE SEQUENCE [LARGE SCALE GENOMIC DNA]</scope>
    <source>
        <strain evidence="3 4">KS4</strain>
    </source>
</reference>
<dbReference type="EC" id="3.5.1.-" evidence="3"/>
<organism evidence="3 4">
    <name type="scientific">Poriferisphaera corsica</name>
    <dbReference type="NCBI Taxonomy" id="2528020"/>
    <lineage>
        <taxon>Bacteria</taxon>
        <taxon>Pseudomonadati</taxon>
        <taxon>Planctomycetota</taxon>
        <taxon>Phycisphaerae</taxon>
        <taxon>Phycisphaerales</taxon>
        <taxon>Phycisphaeraceae</taxon>
        <taxon>Poriferisphaera</taxon>
    </lineage>
</organism>
<feature type="domain" description="NodB homology" evidence="1">
    <location>
        <begin position="36"/>
        <end position="129"/>
    </location>
</feature>
<dbReference type="KEGG" id="pcor:KS4_30590"/>
<dbReference type="AlphaFoldDB" id="A0A517YXL6"/>
<name>A0A517YXL6_9BACT</name>
<dbReference type="GO" id="GO:0016810">
    <property type="term" value="F:hydrolase activity, acting on carbon-nitrogen (but not peptide) bonds"/>
    <property type="evidence" value="ECO:0007669"/>
    <property type="project" value="InterPro"/>
</dbReference>
<evidence type="ECO:0000259" key="1">
    <source>
        <dbReference type="Pfam" id="PF01522"/>
    </source>
</evidence>
<dbReference type="InterPro" id="IPR002509">
    <property type="entry name" value="NODB_dom"/>
</dbReference>
<evidence type="ECO:0000313" key="3">
    <source>
        <dbReference type="EMBL" id="QDU34982.1"/>
    </source>
</evidence>
<dbReference type="SUPFAM" id="SSF88713">
    <property type="entry name" value="Glycoside hydrolase/deacetylase"/>
    <property type="match status" value="1"/>
</dbReference>
<dbReference type="GO" id="GO:0005975">
    <property type="term" value="P:carbohydrate metabolic process"/>
    <property type="evidence" value="ECO:0007669"/>
    <property type="project" value="InterPro"/>
</dbReference>
<dbReference type="Proteomes" id="UP000317369">
    <property type="component" value="Chromosome"/>
</dbReference>
<evidence type="ECO:0000259" key="2">
    <source>
        <dbReference type="Pfam" id="PF11959"/>
    </source>
</evidence>
<dbReference type="CDD" id="cd10941">
    <property type="entry name" value="CE4_PuuE_HpPgdA_like_2"/>
    <property type="match status" value="1"/>
</dbReference>
<gene>
    <name evidence="3" type="primary">pgdA</name>
    <name evidence="3" type="ORF">KS4_30590</name>
</gene>
<proteinExistence type="predicted"/>
<dbReference type="NCBIfam" id="TIGR03006">
    <property type="entry name" value="pepcterm_polyde"/>
    <property type="match status" value="1"/>
</dbReference>
<dbReference type="InterPro" id="IPR045235">
    <property type="entry name" value="PuuE_HpPgdA-like"/>
</dbReference>
<dbReference type="Pfam" id="PF11959">
    <property type="entry name" value="DUF3473"/>
    <property type="match status" value="1"/>
</dbReference>
<accession>A0A517YXL6</accession>
<feature type="domain" description="DUF3473" evidence="2">
    <location>
        <begin position="141"/>
        <end position="258"/>
    </location>
</feature>
<dbReference type="PANTHER" id="PTHR47561">
    <property type="entry name" value="POLYSACCHARIDE DEACETYLASE FAMILY PROTEIN (AFU_ORTHOLOGUE AFUA_6G05030)"/>
    <property type="match status" value="1"/>
</dbReference>
<dbReference type="InterPro" id="IPR022560">
    <property type="entry name" value="DUF3473"/>
</dbReference>
<dbReference type="EMBL" id="CP036425">
    <property type="protein sequence ID" value="QDU34982.1"/>
    <property type="molecule type" value="Genomic_DNA"/>
</dbReference>
<dbReference type="Gene3D" id="3.20.20.370">
    <property type="entry name" value="Glycoside hydrolase/deacetylase"/>
    <property type="match status" value="1"/>
</dbReference>
<dbReference type="PANTHER" id="PTHR47561:SF1">
    <property type="entry name" value="POLYSACCHARIDE DEACETYLASE FAMILY PROTEIN (AFU_ORTHOLOGUE AFUA_6G05030)"/>
    <property type="match status" value="1"/>
</dbReference>
<dbReference type="Pfam" id="PF01522">
    <property type="entry name" value="Polysacc_deac_1"/>
    <property type="match status" value="1"/>
</dbReference>
<sequence>MTIDVEEYFQIEAAHRIVKIEDWDRHESRVEQQMDLLLGLFAEHNIQATLFTLGWIAKKHPLMVRRFTELGHEVACHGNMHQRIHRLSKQTFALDLQTSKSRLEDVTGQPILGYRAPTWSLTQQTAWAADVIANAGFVYDASIFPTKHPQYGIPHAPTTPYTLNTPANKQLTEIPPLVWRITNNRNLPVAGGGYFRQFPLAMMKMGMRQAIKSRRPAVLYFHPWEFDKQQPKLPLGKLGKIRTYRGIRSAYNKLDRICRFGNHISHWQLMRDIAAATTTTTTPHFNFESTT</sequence>
<evidence type="ECO:0000313" key="4">
    <source>
        <dbReference type="Proteomes" id="UP000317369"/>
    </source>
</evidence>